<feature type="transmembrane region" description="Helical" evidence="6">
    <location>
        <begin position="20"/>
        <end position="38"/>
    </location>
</feature>
<comment type="similarity">
    <text evidence="2">Belongs to the autoinducer-2 exporter (AI-2E) (TC 2.A.86) family.</text>
</comment>
<name>A0A1G5QDS8_9GAMM</name>
<keyword evidence="3 6" id="KW-0812">Transmembrane</keyword>
<dbReference type="RefSeq" id="WP_092996089.1">
    <property type="nucleotide sequence ID" value="NZ_FMWD01000005.1"/>
</dbReference>
<protein>
    <submittedName>
        <fullName evidence="7">Predicted PurR-regulated permease PerM</fullName>
    </submittedName>
</protein>
<evidence type="ECO:0000256" key="2">
    <source>
        <dbReference type="ARBA" id="ARBA00009773"/>
    </source>
</evidence>
<dbReference type="Proteomes" id="UP000199648">
    <property type="component" value="Unassembled WGS sequence"/>
</dbReference>
<evidence type="ECO:0000256" key="3">
    <source>
        <dbReference type="ARBA" id="ARBA00022692"/>
    </source>
</evidence>
<keyword evidence="4 6" id="KW-1133">Transmembrane helix</keyword>
<feature type="transmembrane region" description="Helical" evidence="6">
    <location>
        <begin position="223"/>
        <end position="245"/>
    </location>
</feature>
<feature type="transmembrane region" description="Helical" evidence="6">
    <location>
        <begin position="278"/>
        <end position="297"/>
    </location>
</feature>
<dbReference type="Pfam" id="PF01594">
    <property type="entry name" value="AI-2E_transport"/>
    <property type="match status" value="1"/>
</dbReference>
<feature type="transmembrane region" description="Helical" evidence="6">
    <location>
        <begin position="44"/>
        <end position="62"/>
    </location>
</feature>
<accession>A0A1G5QDS8</accession>
<feature type="transmembrane region" description="Helical" evidence="6">
    <location>
        <begin position="252"/>
        <end position="272"/>
    </location>
</feature>
<feature type="transmembrane region" description="Helical" evidence="6">
    <location>
        <begin position="333"/>
        <end position="352"/>
    </location>
</feature>
<dbReference type="GO" id="GO:0016020">
    <property type="term" value="C:membrane"/>
    <property type="evidence" value="ECO:0007669"/>
    <property type="project" value="UniProtKB-SubCell"/>
</dbReference>
<evidence type="ECO:0000256" key="4">
    <source>
        <dbReference type="ARBA" id="ARBA00022989"/>
    </source>
</evidence>
<gene>
    <name evidence="7" type="ORF">SAMN03097708_01971</name>
</gene>
<organism evidence="7 8">
    <name type="scientific">Thiohalomonas denitrificans</name>
    <dbReference type="NCBI Taxonomy" id="415747"/>
    <lineage>
        <taxon>Bacteria</taxon>
        <taxon>Pseudomonadati</taxon>
        <taxon>Pseudomonadota</taxon>
        <taxon>Gammaproteobacteria</taxon>
        <taxon>Thiohalomonadales</taxon>
        <taxon>Thiohalomonadaceae</taxon>
        <taxon>Thiohalomonas</taxon>
    </lineage>
</organism>
<dbReference type="InterPro" id="IPR002549">
    <property type="entry name" value="AI-2E-like"/>
</dbReference>
<dbReference type="PANTHER" id="PTHR21716:SF4">
    <property type="entry name" value="TRANSMEMBRANE PROTEIN 245"/>
    <property type="match status" value="1"/>
</dbReference>
<dbReference type="PANTHER" id="PTHR21716">
    <property type="entry name" value="TRANSMEMBRANE PROTEIN"/>
    <property type="match status" value="1"/>
</dbReference>
<sequence length="377" mass="40490">MEPNRDTELKVQYGASSGPWAGRLVVALLLGGLLLLTYQVVQDFLVPLLWAFILAYVTWPLNCRLRRMVSRPGLASFLMTLLLAVLIIVPVLLVIASLQQEARDLFQWIEDTLSGEADRLPTWLLSLPLVGRPIADLAEQVAQNPKIVDEWLTTQAPNIAGGAAEAAGAVGRNAMKFGMALLAVFFIYRDGEVVMAQFRQGLQILLGRQSDVYWIAAAEMTRAVVYGLVLTAIAQGAMAGLGYWIVGMEAPVLIGVLTALAALVPFGAPVVWGTVVLYLLFDAQLWAGLGLLAWGALGVSSVDNVVRPLVISVSAHIPFLLVLFGVLGGLSAFGLVGLFLGPVVLSVLLAVWRRWLGRRGTPREGPETSTEGAASNQ</sequence>
<dbReference type="OrthoDB" id="106838at2"/>
<evidence type="ECO:0000256" key="6">
    <source>
        <dbReference type="SAM" id="Phobius"/>
    </source>
</evidence>
<evidence type="ECO:0000256" key="1">
    <source>
        <dbReference type="ARBA" id="ARBA00004141"/>
    </source>
</evidence>
<reference evidence="7 8" key="1">
    <citation type="submission" date="2016-10" db="EMBL/GenBank/DDBJ databases">
        <authorList>
            <person name="de Groot N.N."/>
        </authorList>
    </citation>
    <scope>NUCLEOTIDE SEQUENCE [LARGE SCALE GENOMIC DNA]</scope>
    <source>
        <strain evidence="7 8">HLD2</strain>
    </source>
</reference>
<keyword evidence="5 6" id="KW-0472">Membrane</keyword>
<dbReference type="AlphaFoldDB" id="A0A1G5QDS8"/>
<evidence type="ECO:0000313" key="7">
    <source>
        <dbReference type="EMBL" id="SCZ60045.1"/>
    </source>
</evidence>
<feature type="transmembrane region" description="Helical" evidence="6">
    <location>
        <begin position="74"/>
        <end position="98"/>
    </location>
</feature>
<proteinExistence type="inferred from homology"/>
<evidence type="ECO:0000313" key="8">
    <source>
        <dbReference type="Proteomes" id="UP000199648"/>
    </source>
</evidence>
<evidence type="ECO:0000256" key="5">
    <source>
        <dbReference type="ARBA" id="ARBA00023136"/>
    </source>
</evidence>
<keyword evidence="8" id="KW-1185">Reference proteome</keyword>
<comment type="subcellular location">
    <subcellularLocation>
        <location evidence="1">Membrane</location>
        <topology evidence="1">Multi-pass membrane protein</topology>
    </subcellularLocation>
</comment>
<dbReference type="EMBL" id="FMWD01000005">
    <property type="protein sequence ID" value="SCZ60045.1"/>
    <property type="molecule type" value="Genomic_DNA"/>
</dbReference>